<dbReference type="SUPFAM" id="SSF53743">
    <property type="entry name" value="FucI/AraA N-terminal and middle domains"/>
    <property type="match status" value="1"/>
</dbReference>
<dbReference type="PANTHER" id="PTHR36120">
    <property type="entry name" value="FUCOSE ISOMERASE"/>
    <property type="match status" value="1"/>
</dbReference>
<name>A0A497ETV1_9CREN</name>
<comment type="caution">
    <text evidence="3">The sequence shown here is derived from an EMBL/GenBank/DDBJ whole genome shotgun (WGS) entry which is preliminary data.</text>
</comment>
<dbReference type="AlphaFoldDB" id="A0A497ETV1"/>
<reference evidence="3 4" key="1">
    <citation type="submission" date="2018-06" db="EMBL/GenBank/DDBJ databases">
        <title>Extensive metabolic versatility and redundancy in microbially diverse, dynamic hydrothermal sediments.</title>
        <authorList>
            <person name="Dombrowski N."/>
            <person name="Teske A."/>
            <person name="Baker B.J."/>
        </authorList>
    </citation>
    <scope>NUCLEOTIDE SEQUENCE [LARGE SCALE GENOMIC DNA]</scope>
    <source>
        <strain evidence="3">B66_G16</strain>
    </source>
</reference>
<keyword evidence="2" id="KW-0119">Carbohydrate metabolism</keyword>
<accession>A0A497ETV1</accession>
<evidence type="ECO:0000256" key="1">
    <source>
        <dbReference type="ARBA" id="ARBA00023235"/>
    </source>
</evidence>
<dbReference type="GO" id="GO:0005737">
    <property type="term" value="C:cytoplasm"/>
    <property type="evidence" value="ECO:0007669"/>
    <property type="project" value="InterPro"/>
</dbReference>
<sequence length="448" mass="50119">MLQPIIASELILSKAHKVLFILRSMRETANHLALKVVFKLKTSILVIPLASKLHPLERLKARIDEVKAYFEKMDAKVEVYEVLSSFKDFEKLESVEADLYVIMFLTGGTSRLGYRLYLQLPHPKVLLAHRGDNSFPSAMEAKARLKLRGLDAELYLTDLSSLTVLEKLKQLSLGGRIFKALKNAKVGLVSSFERWYTDRLKLVNVRPEELLKILNEKSVGFETYLRKLKAYKVFVKEDALADALKLYFALKRIVEDKGLKAIAVNCFEIIKLKGITPCIAFALLNDEGIPAICEADLNAGLIFLALYMLSGSAWMGNITSYDEYENTLTLAHCTAMFKLAEGGSVSLKTHFETDQSVSVDVELKQGKVTLASTSLDGGFIAVTTGRIVASSLGRPDLCRTQVKVKLNVPVSRYLKEIEANHQVLAYGNFVESLKAFSWALNLKFKEVL</sequence>
<dbReference type="GO" id="GO:0005996">
    <property type="term" value="P:monosaccharide metabolic process"/>
    <property type="evidence" value="ECO:0007669"/>
    <property type="project" value="InterPro"/>
</dbReference>
<evidence type="ECO:0008006" key="5">
    <source>
        <dbReference type="Google" id="ProtNLM"/>
    </source>
</evidence>
<evidence type="ECO:0000313" key="3">
    <source>
        <dbReference type="EMBL" id="RLE50140.1"/>
    </source>
</evidence>
<dbReference type="GO" id="GO:0016861">
    <property type="term" value="F:intramolecular oxidoreductase activity, interconverting aldoses and ketoses"/>
    <property type="evidence" value="ECO:0007669"/>
    <property type="project" value="InterPro"/>
</dbReference>
<keyword evidence="1" id="KW-0413">Isomerase</keyword>
<dbReference type="EMBL" id="QMQV01000012">
    <property type="protein sequence ID" value="RLE50140.1"/>
    <property type="molecule type" value="Genomic_DNA"/>
</dbReference>
<proteinExistence type="predicted"/>
<dbReference type="PANTHER" id="PTHR36120:SF2">
    <property type="entry name" value="FUCOSE ISOMERASE"/>
    <property type="match status" value="1"/>
</dbReference>
<dbReference type="Proteomes" id="UP000278475">
    <property type="component" value="Unassembled WGS sequence"/>
</dbReference>
<organism evidence="3 4">
    <name type="scientific">Thermoproteota archaeon</name>
    <dbReference type="NCBI Taxonomy" id="2056631"/>
    <lineage>
        <taxon>Archaea</taxon>
        <taxon>Thermoproteota</taxon>
    </lineage>
</organism>
<evidence type="ECO:0000313" key="4">
    <source>
        <dbReference type="Proteomes" id="UP000278475"/>
    </source>
</evidence>
<gene>
    <name evidence="3" type="ORF">DRJ31_02380</name>
</gene>
<protein>
    <recommendedName>
        <fullName evidence="5">Fucose isomerase</fullName>
    </recommendedName>
</protein>
<dbReference type="InterPro" id="IPR009015">
    <property type="entry name" value="Fucose_isomerase_N/cen_sf"/>
</dbReference>
<evidence type="ECO:0000256" key="2">
    <source>
        <dbReference type="ARBA" id="ARBA00023277"/>
    </source>
</evidence>